<accession>A0A6S6T3E4</accession>
<keyword evidence="1" id="KW-0812">Transmembrane</keyword>
<evidence type="ECO:0000313" key="2">
    <source>
        <dbReference type="EMBL" id="CAA6810000.1"/>
    </source>
</evidence>
<feature type="transmembrane region" description="Helical" evidence="1">
    <location>
        <begin position="286"/>
        <end position="308"/>
    </location>
</feature>
<reference evidence="2" key="1">
    <citation type="submission" date="2020-01" db="EMBL/GenBank/DDBJ databases">
        <authorList>
            <person name="Meier V. D."/>
            <person name="Meier V D."/>
        </authorList>
    </citation>
    <scope>NUCLEOTIDE SEQUENCE</scope>
    <source>
        <strain evidence="2">HLG_WM_MAG_01</strain>
    </source>
</reference>
<feature type="transmembrane region" description="Helical" evidence="1">
    <location>
        <begin position="245"/>
        <end position="265"/>
    </location>
</feature>
<feature type="transmembrane region" description="Helical" evidence="1">
    <location>
        <begin position="213"/>
        <end position="233"/>
    </location>
</feature>
<dbReference type="AlphaFoldDB" id="A0A6S6T3E4"/>
<protein>
    <recommendedName>
        <fullName evidence="3">DUF4062 domain-containing protein</fullName>
    </recommendedName>
</protein>
<name>A0A6S6T3E4_9BACT</name>
<organism evidence="2">
    <name type="scientific">uncultured Sulfurovum sp</name>
    <dbReference type="NCBI Taxonomy" id="269237"/>
    <lineage>
        <taxon>Bacteria</taxon>
        <taxon>Pseudomonadati</taxon>
        <taxon>Campylobacterota</taxon>
        <taxon>Epsilonproteobacteria</taxon>
        <taxon>Campylobacterales</taxon>
        <taxon>Sulfurovaceae</taxon>
        <taxon>Sulfurovum</taxon>
        <taxon>environmental samples</taxon>
    </lineage>
</organism>
<gene>
    <name evidence="2" type="ORF">HELGO_WM18</name>
</gene>
<dbReference type="EMBL" id="CACVAS010000058">
    <property type="protein sequence ID" value="CAA6810000.1"/>
    <property type="molecule type" value="Genomic_DNA"/>
</dbReference>
<evidence type="ECO:0008006" key="3">
    <source>
        <dbReference type="Google" id="ProtNLM"/>
    </source>
</evidence>
<sequence>MSMKKQINIFIISPSDVNPEREVSRDVCRYLNKAVGKDIEINSISWEYKPQNYYQDAQTNFNKYKSSFTENDIAIILLWERLGSFIPNNYIGQVTKKSPVTGTQWEIEELMAYGRIPLFFYFKIKNKLYNKDELEEGLKQKRLLDSFLEDIDLKVDATVRGHHKFNNKNELKKKLMSHLSSEIESKHKINISLQDDNMTSLNESRGNGIHQNYYVGLYIFFALTAIVIFQSIIAFEPFSKNIHNIIFVFIVSLLVVIVMGLYTLPTKVKHIHKSSFKSILKKLFKRALLIVGFTLLLSMSIVLSYLGIINSFKKLF</sequence>
<keyword evidence="1" id="KW-0472">Membrane</keyword>
<evidence type="ECO:0000256" key="1">
    <source>
        <dbReference type="SAM" id="Phobius"/>
    </source>
</evidence>
<keyword evidence="1" id="KW-1133">Transmembrane helix</keyword>
<proteinExistence type="predicted"/>